<name>A0A8K1FZB3_9PASS</name>
<dbReference type="Proteomes" id="UP000796761">
    <property type="component" value="Unassembled WGS sequence"/>
</dbReference>
<evidence type="ECO:0000256" key="1">
    <source>
        <dbReference type="SAM" id="MobiDB-lite"/>
    </source>
</evidence>
<evidence type="ECO:0008006" key="4">
    <source>
        <dbReference type="Google" id="ProtNLM"/>
    </source>
</evidence>
<feature type="region of interest" description="Disordered" evidence="1">
    <location>
        <begin position="98"/>
        <end position="124"/>
    </location>
</feature>
<keyword evidence="3" id="KW-1185">Reference proteome</keyword>
<organism evidence="2 3">
    <name type="scientific">Zosterops borbonicus</name>
    <dbReference type="NCBI Taxonomy" id="364589"/>
    <lineage>
        <taxon>Eukaryota</taxon>
        <taxon>Metazoa</taxon>
        <taxon>Chordata</taxon>
        <taxon>Craniata</taxon>
        <taxon>Vertebrata</taxon>
        <taxon>Euteleostomi</taxon>
        <taxon>Archelosauria</taxon>
        <taxon>Archosauria</taxon>
        <taxon>Dinosauria</taxon>
        <taxon>Saurischia</taxon>
        <taxon>Theropoda</taxon>
        <taxon>Coelurosauria</taxon>
        <taxon>Aves</taxon>
        <taxon>Neognathae</taxon>
        <taxon>Neoaves</taxon>
        <taxon>Telluraves</taxon>
        <taxon>Australaves</taxon>
        <taxon>Passeriformes</taxon>
        <taxon>Sylvioidea</taxon>
        <taxon>Zosteropidae</taxon>
        <taxon>Zosterops</taxon>
    </lineage>
</organism>
<accession>A0A8K1FZB3</accession>
<evidence type="ECO:0000313" key="3">
    <source>
        <dbReference type="Proteomes" id="UP000796761"/>
    </source>
</evidence>
<dbReference type="EMBL" id="SWJQ01001240">
    <property type="protein sequence ID" value="TRZ08812.1"/>
    <property type="molecule type" value="Genomic_DNA"/>
</dbReference>
<proteinExistence type="predicted"/>
<evidence type="ECO:0000313" key="2">
    <source>
        <dbReference type="EMBL" id="TRZ08812.1"/>
    </source>
</evidence>
<sequence>MLKQTDSSDILPTGFLRGLNFRNSEANAPYCTQIYAIDAIVFGNIKETSEKVACEEKLANVIIIYKKAWKEDPGNYRPVSQALVLGKDMESLQCHHTAHAGQPGDQAQPDGVMKSRYYSSTQPPSLAGQPLSGCLPGLQIKPLTVSHSVLLEKVASCGVDGYTLCWIKNSVCLSPGRGGEWSYFLVTSGVLQGSALWPVLFNVFVDEMDEGYKCSLSQSADATRLGGGVDLWRAGRLCRGIWTGWINVLRPVV</sequence>
<dbReference type="AlphaFoldDB" id="A0A8K1FZB3"/>
<reference evidence="2" key="1">
    <citation type="submission" date="2019-04" db="EMBL/GenBank/DDBJ databases">
        <title>Genome assembly of Zosterops borbonicus 15179.</title>
        <authorList>
            <person name="Leroy T."/>
            <person name="Anselmetti Y."/>
            <person name="Tilak M.-K."/>
            <person name="Nabholz B."/>
        </authorList>
    </citation>
    <scope>NUCLEOTIDE SEQUENCE</scope>
    <source>
        <strain evidence="2">HGM_15179</strain>
        <tissue evidence="2">Muscle</tissue>
    </source>
</reference>
<dbReference type="PANTHER" id="PTHR33332">
    <property type="entry name" value="REVERSE TRANSCRIPTASE DOMAIN-CONTAINING PROTEIN"/>
    <property type="match status" value="1"/>
</dbReference>
<comment type="caution">
    <text evidence="2">The sequence shown here is derived from an EMBL/GenBank/DDBJ whole genome shotgun (WGS) entry which is preliminary data.</text>
</comment>
<gene>
    <name evidence="2" type="ORF">HGM15179_018294</name>
</gene>
<protein>
    <recommendedName>
        <fullName evidence="4">Reverse transcriptase domain-containing protein</fullName>
    </recommendedName>
</protein>
<dbReference type="OrthoDB" id="416454at2759"/>